<dbReference type="Proteomes" id="UP001501237">
    <property type="component" value="Unassembled WGS sequence"/>
</dbReference>
<evidence type="ECO:0000313" key="3">
    <source>
        <dbReference type="Proteomes" id="UP001501237"/>
    </source>
</evidence>
<feature type="region of interest" description="Disordered" evidence="1">
    <location>
        <begin position="1"/>
        <end position="28"/>
    </location>
</feature>
<dbReference type="Gene3D" id="3.30.70.1230">
    <property type="entry name" value="Nucleotide cyclase"/>
    <property type="match status" value="1"/>
</dbReference>
<gene>
    <name evidence="2" type="ORF">GCM10010468_11450</name>
</gene>
<dbReference type="EMBL" id="BAAAUV010000003">
    <property type="protein sequence ID" value="GAA3199321.1"/>
    <property type="molecule type" value="Genomic_DNA"/>
</dbReference>
<evidence type="ECO:0008006" key="4">
    <source>
        <dbReference type="Google" id="ProtNLM"/>
    </source>
</evidence>
<keyword evidence="3" id="KW-1185">Reference proteome</keyword>
<evidence type="ECO:0000313" key="2">
    <source>
        <dbReference type="EMBL" id="GAA3199321.1"/>
    </source>
</evidence>
<evidence type="ECO:0000256" key="1">
    <source>
        <dbReference type="SAM" id="MobiDB-lite"/>
    </source>
</evidence>
<proteinExistence type="predicted"/>
<accession>A0ABP6Q1E0</accession>
<dbReference type="InterPro" id="IPR029787">
    <property type="entry name" value="Nucleotide_cyclase"/>
</dbReference>
<reference evidence="3" key="1">
    <citation type="journal article" date="2019" name="Int. J. Syst. Evol. Microbiol.">
        <title>The Global Catalogue of Microorganisms (GCM) 10K type strain sequencing project: providing services to taxonomists for standard genome sequencing and annotation.</title>
        <authorList>
            <consortium name="The Broad Institute Genomics Platform"/>
            <consortium name="The Broad Institute Genome Sequencing Center for Infectious Disease"/>
            <person name="Wu L."/>
            <person name="Ma J."/>
        </authorList>
    </citation>
    <scope>NUCLEOTIDE SEQUENCE [LARGE SCALE GENOMIC DNA]</scope>
    <source>
        <strain evidence="3">JCM 9377</strain>
    </source>
</reference>
<sequence length="219" mass="24410">MPHRHRPHPSPQTVRPFLPAGSADGPAHGLRPRIHTTMLAVDICAFGDPRRDDTAQLRLRQEMYDRLRDACGHARLPWQDCHREDRGDGALVIAPPETPTERLLDPLARNLADALRDYNRRAPDHMRLQLRLAAHSGLINRDAYGVTGQALVHLFRLLDARAFKKAVKDSGASFGMIISERFYGDALSHGGLPAPADYQPISVKTKETRTRAHLHIPAG</sequence>
<name>A0ABP6Q1E0_9ACTN</name>
<comment type="caution">
    <text evidence="2">The sequence shown here is derived from an EMBL/GenBank/DDBJ whole genome shotgun (WGS) entry which is preliminary data.</text>
</comment>
<organism evidence="2 3">
    <name type="scientific">Actinocorallia longicatena</name>
    <dbReference type="NCBI Taxonomy" id="111803"/>
    <lineage>
        <taxon>Bacteria</taxon>
        <taxon>Bacillati</taxon>
        <taxon>Actinomycetota</taxon>
        <taxon>Actinomycetes</taxon>
        <taxon>Streptosporangiales</taxon>
        <taxon>Thermomonosporaceae</taxon>
        <taxon>Actinocorallia</taxon>
    </lineage>
</organism>
<protein>
    <recommendedName>
        <fullName evidence="4">Guanylate cyclase domain-containing protein</fullName>
    </recommendedName>
</protein>
<dbReference type="RefSeq" id="WP_344822950.1">
    <property type="nucleotide sequence ID" value="NZ_BAAAUV010000003.1"/>
</dbReference>